<feature type="region of interest" description="Disordered" evidence="1">
    <location>
        <begin position="39"/>
        <end position="67"/>
    </location>
</feature>
<dbReference type="AlphaFoldDB" id="A0AAU9FI31"/>
<accession>A0AAU9FI31</accession>
<organism evidence="2 3">
    <name type="scientific">Drosophila madeirensis</name>
    <name type="common">Fruit fly</name>
    <dbReference type="NCBI Taxonomy" id="30013"/>
    <lineage>
        <taxon>Eukaryota</taxon>
        <taxon>Metazoa</taxon>
        <taxon>Ecdysozoa</taxon>
        <taxon>Arthropoda</taxon>
        <taxon>Hexapoda</taxon>
        <taxon>Insecta</taxon>
        <taxon>Pterygota</taxon>
        <taxon>Neoptera</taxon>
        <taxon>Endopterygota</taxon>
        <taxon>Diptera</taxon>
        <taxon>Brachycera</taxon>
        <taxon>Muscomorpha</taxon>
        <taxon>Ephydroidea</taxon>
        <taxon>Drosophilidae</taxon>
        <taxon>Drosophila</taxon>
        <taxon>Sophophora</taxon>
    </lineage>
</organism>
<dbReference type="EMBL" id="AP029264">
    <property type="protein sequence ID" value="BFF95335.1"/>
    <property type="molecule type" value="Genomic_DNA"/>
</dbReference>
<evidence type="ECO:0000256" key="1">
    <source>
        <dbReference type="SAM" id="MobiDB-lite"/>
    </source>
</evidence>
<evidence type="ECO:0000313" key="3">
    <source>
        <dbReference type="Proteomes" id="UP001500889"/>
    </source>
</evidence>
<sequence>MPCIFNPGYIGPHPPCCDPDCVQEGQCLNWQCGPCPGEQPPHGCSPAPPASPPTSMPSQTQKKLKNN</sequence>
<dbReference type="Proteomes" id="UP001500889">
    <property type="component" value="Chromosome U"/>
</dbReference>
<gene>
    <name evidence="2" type="ORF">DMAD_12756</name>
</gene>
<reference evidence="2 3" key="1">
    <citation type="submission" date="2024-02" db="EMBL/GenBank/DDBJ databases">
        <title>A chromosome-level genome assembly of Drosophila madeirensis, a fruit fly species endemic to Madeira island.</title>
        <authorList>
            <person name="Tomihara K."/>
            <person name="Llopart A."/>
            <person name="Yamamoto D."/>
        </authorList>
    </citation>
    <scope>NUCLEOTIDE SEQUENCE [LARGE SCALE GENOMIC DNA]</scope>
    <source>
        <strain evidence="2 3">RF1</strain>
    </source>
</reference>
<name>A0AAU9FI31_DROMD</name>
<feature type="compositionally biased region" description="Pro residues" evidence="1">
    <location>
        <begin position="46"/>
        <end position="55"/>
    </location>
</feature>
<protein>
    <submittedName>
        <fullName evidence="2">Uncharacterized protein</fullName>
    </submittedName>
</protein>
<keyword evidence="3" id="KW-1185">Reference proteome</keyword>
<proteinExistence type="predicted"/>
<evidence type="ECO:0000313" key="2">
    <source>
        <dbReference type="EMBL" id="BFF95335.1"/>
    </source>
</evidence>